<evidence type="ECO:0000313" key="1">
    <source>
        <dbReference type="EMBL" id="CAG5075296.1"/>
    </source>
</evidence>
<name>A0A8J2EC97_COTCN</name>
<reference evidence="1" key="1">
    <citation type="submission" date="2021-04" db="EMBL/GenBank/DDBJ databases">
        <authorList>
            <person name="Chebbi M.A.C M."/>
        </authorList>
    </citation>
    <scope>NUCLEOTIDE SEQUENCE</scope>
</reference>
<comment type="caution">
    <text evidence="1">The sequence shown here is derived from an EMBL/GenBank/DDBJ whole genome shotgun (WGS) entry which is preliminary data.</text>
</comment>
<accession>A0A8J2EC97</accession>
<dbReference type="AlphaFoldDB" id="A0A8J2EC97"/>
<dbReference type="OrthoDB" id="7693269at2759"/>
<proteinExistence type="predicted"/>
<evidence type="ECO:0000313" key="2">
    <source>
        <dbReference type="Proteomes" id="UP000786811"/>
    </source>
</evidence>
<gene>
    <name evidence="1" type="ORF">HICCMSTLAB_LOCUS1450</name>
</gene>
<dbReference type="Proteomes" id="UP000786811">
    <property type="component" value="Unassembled WGS sequence"/>
</dbReference>
<keyword evidence="2" id="KW-1185">Reference proteome</keyword>
<dbReference type="EMBL" id="CAJNRD030001116">
    <property type="protein sequence ID" value="CAG5075296.1"/>
    <property type="molecule type" value="Genomic_DNA"/>
</dbReference>
<protein>
    <submittedName>
        <fullName evidence="1">Uncharacterized protein</fullName>
    </submittedName>
</protein>
<sequence>MDESSLRKLTYKQLQSLAAKYNVPGNIKKDIMVKVILAAYDNDNTEVCRILSGIQHNRKKRFKHLKAFNENSMEISAHLPNLNQTRAMQASPISWASQIELSSVKTPVHHYLIQHYQNTFLNTFPPPAPSPSLLLPPSSLSALLPLPPPMNSLTPPMADSWLPQAPIMDLRIDQSQELLPLDLQHKTVLITHTQTSQYPATNQERSVLKQLLQPIQNINNKEVYDSDTMTAITDSNDDISSDDNVYPNSCEPPPYTSPVYPYPQTVPDSSNPAQTQLISTDFWNYQSSAHQIESELEITTYDSAKDNFSNYECIYPQNGYDEGSNYGSQQERNLPMYQDNESRLDYNNYNYINYFNIPNDYSFNESNENIHSNNYSEMNISDDINYNGHYKTKDCLINNANINEPLKDLMTCSNKWSCSNPMQESASAASVESVEGLRAEGSGINGQLESILNIRDIGDINKVSEKIGQTSSVYCYAEPVTSSGRQKSDKKRNFKLIAETRNHLFGIKYKVYDDSTTGRAMTQLD</sequence>
<organism evidence="1 2">
    <name type="scientific">Cotesia congregata</name>
    <name type="common">Parasitoid wasp</name>
    <name type="synonym">Apanteles congregatus</name>
    <dbReference type="NCBI Taxonomy" id="51543"/>
    <lineage>
        <taxon>Eukaryota</taxon>
        <taxon>Metazoa</taxon>
        <taxon>Ecdysozoa</taxon>
        <taxon>Arthropoda</taxon>
        <taxon>Hexapoda</taxon>
        <taxon>Insecta</taxon>
        <taxon>Pterygota</taxon>
        <taxon>Neoptera</taxon>
        <taxon>Endopterygota</taxon>
        <taxon>Hymenoptera</taxon>
        <taxon>Apocrita</taxon>
        <taxon>Ichneumonoidea</taxon>
        <taxon>Braconidae</taxon>
        <taxon>Microgastrinae</taxon>
        <taxon>Cotesia</taxon>
    </lineage>
</organism>